<sequence>MGETRTWPAVAVASAITLICAIAGGIAASAAVAELTRGPSQAELREAQAAETALRWERWPVGRVFPASLAYNSEQGGRELARRVGVSTRTDCRSAVDTAAVKALRAAGCRAVLRATYLDGLQGVVVTIGVAAFPDAARARTALAAFPREGAPVPGLRALPFPGTVTDRFTAGGRQAATVRQAGPYLVLTTAGQVDGRPARGVGQQRATIFSFAGDLSGDVAAILTAPVSPDCRAREWQC</sequence>
<dbReference type="AlphaFoldDB" id="A0A5J5JY79"/>
<dbReference type="Proteomes" id="UP000327011">
    <property type="component" value="Unassembled WGS sequence"/>
</dbReference>
<organism evidence="1 2">
    <name type="scientific">Microbispora cellulosiformans</name>
    <dbReference type="NCBI Taxonomy" id="2614688"/>
    <lineage>
        <taxon>Bacteria</taxon>
        <taxon>Bacillati</taxon>
        <taxon>Actinomycetota</taxon>
        <taxon>Actinomycetes</taxon>
        <taxon>Streptosporangiales</taxon>
        <taxon>Streptosporangiaceae</taxon>
        <taxon>Microbispora</taxon>
    </lineage>
</organism>
<reference evidence="1 2" key="1">
    <citation type="submission" date="2019-09" db="EMBL/GenBank/DDBJ databases">
        <title>Screening of Novel Bioactive Compounds from Soil-Associated.</title>
        <authorList>
            <person name="Gong X."/>
        </authorList>
    </citation>
    <scope>NUCLEOTIDE SEQUENCE [LARGE SCALE GENOMIC DNA]</scope>
    <source>
        <strain evidence="1 2">Gxj-6</strain>
    </source>
</reference>
<comment type="caution">
    <text evidence="1">The sequence shown here is derived from an EMBL/GenBank/DDBJ whole genome shotgun (WGS) entry which is preliminary data.</text>
</comment>
<evidence type="ECO:0000313" key="2">
    <source>
        <dbReference type="Proteomes" id="UP000327011"/>
    </source>
</evidence>
<gene>
    <name evidence="1" type="ORF">F5972_29255</name>
</gene>
<dbReference type="RefSeq" id="WP_150937998.1">
    <property type="nucleotide sequence ID" value="NZ_VYTZ01000013.1"/>
</dbReference>
<dbReference type="Gene3D" id="3.40.1000.70">
    <property type="entry name" value="PknH-like extracellular domain"/>
    <property type="match status" value="1"/>
</dbReference>
<keyword evidence="2" id="KW-1185">Reference proteome</keyword>
<proteinExistence type="predicted"/>
<evidence type="ECO:0000313" key="1">
    <source>
        <dbReference type="EMBL" id="KAA9375050.1"/>
    </source>
</evidence>
<protein>
    <submittedName>
        <fullName evidence="1">Uncharacterized protein</fullName>
    </submittedName>
</protein>
<dbReference type="InterPro" id="IPR038232">
    <property type="entry name" value="PknH-like_Extracell_sf"/>
</dbReference>
<name>A0A5J5JY79_9ACTN</name>
<dbReference type="EMBL" id="VYTZ01000013">
    <property type="protein sequence ID" value="KAA9375050.1"/>
    <property type="molecule type" value="Genomic_DNA"/>
</dbReference>
<accession>A0A5J5JY79</accession>